<evidence type="ECO:0000256" key="5">
    <source>
        <dbReference type="SAM" id="Phobius"/>
    </source>
</evidence>
<evidence type="ECO:0000313" key="9">
    <source>
        <dbReference type="Proteomes" id="UP000597762"/>
    </source>
</evidence>
<dbReference type="InterPro" id="IPR006585">
    <property type="entry name" value="FTP1"/>
</dbReference>
<name>A0A812DQ60_ACAPH</name>
<dbReference type="Pfam" id="PF22633">
    <property type="entry name" value="F5_F8_type_C_2"/>
    <property type="match status" value="1"/>
</dbReference>
<keyword evidence="5" id="KW-0812">Transmembrane</keyword>
<dbReference type="Gene3D" id="2.170.300.10">
    <property type="entry name" value="Tie2 ligand-binding domain superfamily"/>
    <property type="match status" value="1"/>
</dbReference>
<dbReference type="SUPFAM" id="SSF49785">
    <property type="entry name" value="Galactose-binding domain-like"/>
    <property type="match status" value="1"/>
</dbReference>
<proteinExistence type="predicted"/>
<keyword evidence="5" id="KW-1133">Transmembrane helix</keyword>
<keyword evidence="4" id="KW-1015">Disulfide bond</keyword>
<evidence type="ECO:0000256" key="3">
    <source>
        <dbReference type="ARBA" id="ARBA00022837"/>
    </source>
</evidence>
<dbReference type="EMBL" id="CAHIKZ030004156">
    <property type="protein sequence ID" value="CAE1308178.1"/>
    <property type="molecule type" value="Genomic_DNA"/>
</dbReference>
<keyword evidence="2" id="KW-0479">Metal-binding</keyword>
<evidence type="ECO:0000256" key="2">
    <source>
        <dbReference type="ARBA" id="ARBA00022723"/>
    </source>
</evidence>
<dbReference type="SMART" id="SM00607">
    <property type="entry name" value="FTP"/>
    <property type="match status" value="1"/>
</dbReference>
<keyword evidence="6" id="KW-0732">Signal</keyword>
<keyword evidence="1" id="KW-0245">EGF-like domain</keyword>
<dbReference type="Gene3D" id="2.60.120.260">
    <property type="entry name" value="Galactose-binding domain-like"/>
    <property type="match status" value="1"/>
</dbReference>
<dbReference type="AlphaFoldDB" id="A0A812DQ60"/>
<feature type="transmembrane region" description="Helical" evidence="5">
    <location>
        <begin position="436"/>
        <end position="461"/>
    </location>
</feature>
<organism evidence="8 9">
    <name type="scientific">Acanthosepion pharaonis</name>
    <name type="common">Pharaoh cuttlefish</name>
    <name type="synonym">Sepia pharaonis</name>
    <dbReference type="NCBI Taxonomy" id="158019"/>
    <lineage>
        <taxon>Eukaryota</taxon>
        <taxon>Metazoa</taxon>
        <taxon>Spiralia</taxon>
        <taxon>Lophotrochozoa</taxon>
        <taxon>Mollusca</taxon>
        <taxon>Cephalopoda</taxon>
        <taxon>Coleoidea</taxon>
        <taxon>Decapodiformes</taxon>
        <taxon>Sepiida</taxon>
        <taxon>Sepiina</taxon>
        <taxon>Sepiidae</taxon>
        <taxon>Acanthosepion</taxon>
    </lineage>
</organism>
<sequence length="566" mass="64390">MKHLYFLSLLSALLFDVALSKSMRFMVLPLRFPKCEVDPNKTEGCNREMRVFGPNYQYRCNCKHASSCDFQNNGICQNDTCLWGFGGPYCQQVAYDASPFRTEYISLKNYLETIGTRKYDNLRKFRYYSNEKCRIIFHQNFRINYMSLNCRWKENITIYFGPNKIYENECRHEAQFNGSVSSENAIIGVTSRVFIHLSGCMPLWFGIDCDMQCHCANNAECDVLTGVCPLGCENGWRGHNCQEVNFENVALNKKAKQSSTQNKGLIFKNGTCQTGDILFSANLAVDGNINQQVERFSCMQTQKEMNPFWEVDLGKKYNISQIRIYNMNSMRTFYFGRISVFVDGEICNNNTFITPTAPSVIDIMCTNALPGTSVKIIHNGFASLHFCEVEVLQCLPGYCGYRCSFNCSKYQTENDHQLPGQYYDNSNELNNSKAEFYIIPLVIGISILIVANVIQVIFCLLRKKSKTKTDAKTEVKPKPAEMKTNSVKDVEYRNVNNAENDENLYDTASIDTAEGVITNIHCAEENLYENEFEIGRGTNRSIEGVSAEIGSGLDKYSPTGHLQKPT</sequence>
<dbReference type="PANTHER" id="PTHR24043">
    <property type="entry name" value="SCAVENGER RECEPTOR CLASS F"/>
    <property type="match status" value="1"/>
</dbReference>
<evidence type="ECO:0000256" key="4">
    <source>
        <dbReference type="ARBA" id="ARBA00023157"/>
    </source>
</evidence>
<dbReference type="EMBL" id="CAHIKZ030004156">
    <property type="protein sequence ID" value="CAE1308177.1"/>
    <property type="molecule type" value="Genomic_DNA"/>
</dbReference>
<dbReference type="OrthoDB" id="10252017at2759"/>
<accession>A0A812DQ60</accession>
<comment type="caution">
    <text evidence="8">The sequence shown here is derived from an EMBL/GenBank/DDBJ whole genome shotgun (WGS) entry which is preliminary data.</text>
</comment>
<dbReference type="GO" id="GO:0005044">
    <property type="term" value="F:scavenger receptor activity"/>
    <property type="evidence" value="ECO:0007669"/>
    <property type="project" value="InterPro"/>
</dbReference>
<keyword evidence="3" id="KW-0106">Calcium</keyword>
<evidence type="ECO:0000256" key="1">
    <source>
        <dbReference type="ARBA" id="ARBA00022536"/>
    </source>
</evidence>
<reference evidence="8" key="1">
    <citation type="submission" date="2021-01" db="EMBL/GenBank/DDBJ databases">
        <authorList>
            <person name="Li R."/>
            <person name="Bekaert M."/>
        </authorList>
    </citation>
    <scope>NUCLEOTIDE SEQUENCE</scope>
    <source>
        <strain evidence="8">Farmed</strain>
    </source>
</reference>
<feature type="chain" id="PRO_5044442004" description="Fucolectin tachylectin-4 pentraxin-1 domain-containing protein" evidence="6">
    <location>
        <begin position="21"/>
        <end position="566"/>
    </location>
</feature>
<evidence type="ECO:0000259" key="7">
    <source>
        <dbReference type="SMART" id="SM00607"/>
    </source>
</evidence>
<dbReference type="GO" id="GO:0046872">
    <property type="term" value="F:metal ion binding"/>
    <property type="evidence" value="ECO:0007669"/>
    <property type="project" value="UniProtKB-KW"/>
</dbReference>
<gene>
    <name evidence="8" type="ORF">SPHA_60047</name>
</gene>
<protein>
    <recommendedName>
        <fullName evidence="7">Fucolectin tachylectin-4 pentraxin-1 domain-containing protein</fullName>
    </recommendedName>
</protein>
<dbReference type="InterPro" id="IPR008979">
    <property type="entry name" value="Galactose-bd-like_sf"/>
</dbReference>
<evidence type="ECO:0000313" key="8">
    <source>
        <dbReference type="EMBL" id="CAE1308177.1"/>
    </source>
</evidence>
<dbReference type="PANTHER" id="PTHR24043:SF8">
    <property type="entry name" value="EGF-LIKE DOMAIN-CONTAINING PROTEIN"/>
    <property type="match status" value="1"/>
</dbReference>
<dbReference type="Proteomes" id="UP000597762">
    <property type="component" value="Unassembled WGS sequence"/>
</dbReference>
<keyword evidence="5" id="KW-0472">Membrane</keyword>
<feature type="signal peptide" evidence="6">
    <location>
        <begin position="1"/>
        <end position="20"/>
    </location>
</feature>
<evidence type="ECO:0000256" key="6">
    <source>
        <dbReference type="SAM" id="SignalP"/>
    </source>
</evidence>
<keyword evidence="9" id="KW-1185">Reference proteome</keyword>
<dbReference type="InterPro" id="IPR042635">
    <property type="entry name" value="MEGF10/SREC1/2-like"/>
</dbReference>
<feature type="domain" description="Fucolectin tachylectin-4 pentraxin-1" evidence="7">
    <location>
        <begin position="246"/>
        <end position="398"/>
    </location>
</feature>